<evidence type="ECO:0000256" key="1">
    <source>
        <dbReference type="ARBA" id="ARBA00022741"/>
    </source>
</evidence>
<dbReference type="GO" id="GO:0006259">
    <property type="term" value="P:DNA metabolic process"/>
    <property type="evidence" value="ECO:0007669"/>
    <property type="project" value="InterPro"/>
</dbReference>
<name>A0A058ZTT4_EUCGR</name>
<reference evidence="5" key="1">
    <citation type="submission" date="2013-07" db="EMBL/GenBank/DDBJ databases">
        <title>The genome of Eucalyptus grandis.</title>
        <authorList>
            <person name="Schmutz J."/>
            <person name="Hayes R."/>
            <person name="Myburg A."/>
            <person name="Tuskan G."/>
            <person name="Grattapaglia D."/>
            <person name="Rokhsar D.S."/>
        </authorList>
    </citation>
    <scope>NUCLEOTIDE SEQUENCE</scope>
    <source>
        <tissue evidence="5">Leaf extractions</tissue>
    </source>
</reference>
<dbReference type="GO" id="GO:0003677">
    <property type="term" value="F:DNA binding"/>
    <property type="evidence" value="ECO:0007669"/>
    <property type="project" value="InterPro"/>
</dbReference>
<accession>A0A058ZTT4</accession>
<proteinExistence type="predicted"/>
<dbReference type="STRING" id="71139.A0A058ZTT4"/>
<dbReference type="Proteomes" id="UP000030711">
    <property type="component" value="Unassembled WGS sequence"/>
</dbReference>
<dbReference type="Pfam" id="PF08423">
    <property type="entry name" value="Rad51"/>
    <property type="match status" value="1"/>
</dbReference>
<evidence type="ECO:0000259" key="3">
    <source>
        <dbReference type="PROSITE" id="PS50163"/>
    </source>
</evidence>
<evidence type="ECO:0000256" key="2">
    <source>
        <dbReference type="ARBA" id="ARBA00022840"/>
    </source>
</evidence>
<dbReference type="InterPro" id="IPR027417">
    <property type="entry name" value="P-loop_NTPase"/>
</dbReference>
<sequence length="67" mass="6980">MSEEPFKLLIAEESNVAVYMTNQVVADPGGGVLSDPMKPAGGHVLVHAATIRLMFGKVRGAACLQGV</sequence>
<evidence type="ECO:0000313" key="4">
    <source>
        <dbReference type="EMBL" id="KAK2632737.1"/>
    </source>
</evidence>
<evidence type="ECO:0000313" key="5">
    <source>
        <dbReference type="EMBL" id="KCW45212.1"/>
    </source>
</evidence>
<protein>
    <recommendedName>
        <fullName evidence="3">RecA family profile 2 domain-containing protein</fullName>
    </recommendedName>
</protein>
<organism evidence="5">
    <name type="scientific">Eucalyptus grandis</name>
    <name type="common">Flooded gum</name>
    <dbReference type="NCBI Taxonomy" id="71139"/>
    <lineage>
        <taxon>Eukaryota</taxon>
        <taxon>Viridiplantae</taxon>
        <taxon>Streptophyta</taxon>
        <taxon>Embryophyta</taxon>
        <taxon>Tracheophyta</taxon>
        <taxon>Spermatophyta</taxon>
        <taxon>Magnoliopsida</taxon>
        <taxon>eudicotyledons</taxon>
        <taxon>Gunneridae</taxon>
        <taxon>Pentapetalae</taxon>
        <taxon>rosids</taxon>
        <taxon>malvids</taxon>
        <taxon>Myrtales</taxon>
        <taxon>Myrtaceae</taxon>
        <taxon>Myrtoideae</taxon>
        <taxon>Eucalypteae</taxon>
        <taxon>Eucalyptus</taxon>
    </lineage>
</organism>
<keyword evidence="2" id="KW-0067">ATP-binding</keyword>
<dbReference type="EMBL" id="MU848368">
    <property type="protein sequence ID" value="KAK2632737.1"/>
    <property type="molecule type" value="Genomic_DNA"/>
</dbReference>
<reference evidence="4" key="4">
    <citation type="submission" date="2023-07" db="EMBL/GenBank/DDBJ databases">
        <authorList>
            <person name="Myburg A.A."/>
            <person name="Grattapaglia D."/>
            <person name="Tuskan G.A."/>
            <person name="Hellsten U."/>
            <person name="Hayes R.D."/>
            <person name="Grimwood J."/>
            <person name="Jenkins J."/>
            <person name="Lindquist E."/>
            <person name="Tice H."/>
            <person name="Bauer D."/>
            <person name="Goodstein D.M."/>
            <person name="Dubchak I."/>
            <person name="Poliakov A."/>
            <person name="Mizrachi E."/>
            <person name="Kullan A.R."/>
            <person name="Hussey S.G."/>
            <person name="Pinard D."/>
            <person name="Van D.M."/>
            <person name="Singh P."/>
            <person name="Van J.I."/>
            <person name="Silva-Junior O.B."/>
            <person name="Togawa R.C."/>
            <person name="Pappas M.R."/>
            <person name="Faria D.A."/>
            <person name="Sansaloni C.P."/>
            <person name="Petroli C.D."/>
            <person name="Yang X."/>
            <person name="Ranjan P."/>
            <person name="Tschaplinski T.J."/>
            <person name="Ye C.Y."/>
            <person name="Li T."/>
            <person name="Sterck L."/>
            <person name="Vanneste K."/>
            <person name="Murat F."/>
            <person name="Soler M."/>
            <person name="Clemente H.S."/>
            <person name="Saidi N."/>
            <person name="Cassan-Wang H."/>
            <person name="Dunand C."/>
            <person name="Hefer C.A."/>
            <person name="Bornberg-Bauer E."/>
            <person name="Kersting A.R."/>
            <person name="Vining K."/>
            <person name="Amarasinghe V."/>
            <person name="Ranik M."/>
            <person name="Naithani S."/>
            <person name="Elser J."/>
            <person name="Boyd A.E."/>
            <person name="Liston A."/>
            <person name="Spatafora J.W."/>
            <person name="Dharmwardhana P."/>
            <person name="Raja R."/>
            <person name="Sullivan C."/>
            <person name="Romanel E."/>
            <person name="Alves-Ferreira M."/>
            <person name="Kulheim C."/>
            <person name="Foley W."/>
            <person name="Carocha V."/>
            <person name="Paiva J."/>
            <person name="Kudrna D."/>
            <person name="Brommonschenkel S.H."/>
            <person name="Pasquali G."/>
            <person name="Byrne M."/>
            <person name="Rigault P."/>
            <person name="Tibbits J."/>
            <person name="Spokevicius A."/>
            <person name="Jones R.C."/>
            <person name="Steane D.A."/>
            <person name="Vaillancourt R.E."/>
            <person name="Potts B.M."/>
            <person name="Joubert F."/>
            <person name="Barry K."/>
            <person name="Pappas G.J."/>
            <person name="Strauss S.H."/>
            <person name="Jaiswal P."/>
            <person name="Grima-Pettenati J."/>
            <person name="Salse J."/>
            <person name="Van D.P."/>
            <person name="Rokhsar D.S."/>
            <person name="Schmutz J."/>
        </authorList>
    </citation>
    <scope>NUCLEOTIDE SEQUENCE</scope>
    <source>
        <tissue evidence="4">Leaf extractions</tissue>
    </source>
</reference>
<reference evidence="4" key="2">
    <citation type="journal article" date="2014" name="Nature">
        <title>The genome of Eucalyptus grandis.</title>
        <authorList>
            <person name="Myburg A.A."/>
            <person name="Grattapaglia D."/>
            <person name="Tuskan G.A."/>
            <person name="Hellsten U."/>
            <person name="Hayes R.D."/>
            <person name="Grimwood J."/>
            <person name="Jenkins J."/>
            <person name="Lindquist E."/>
            <person name="Tice H."/>
            <person name="Bauer D."/>
            <person name="Goodstein D.M."/>
            <person name="Dubchak I."/>
            <person name="Poliakov A."/>
            <person name="Mizrachi E."/>
            <person name="Kullan A.R."/>
            <person name="Hussey S.G."/>
            <person name="Pinard D."/>
            <person name="van der Merwe K."/>
            <person name="Singh P."/>
            <person name="van Jaarsveld I."/>
            <person name="Silva-Junior O.B."/>
            <person name="Togawa R.C."/>
            <person name="Pappas M.R."/>
            <person name="Faria D.A."/>
            <person name="Sansaloni C.P."/>
            <person name="Petroli C.D."/>
            <person name="Yang X."/>
            <person name="Ranjan P."/>
            <person name="Tschaplinski T.J."/>
            <person name="Ye C.Y."/>
            <person name="Li T."/>
            <person name="Sterck L."/>
            <person name="Vanneste K."/>
            <person name="Murat F."/>
            <person name="Soler M."/>
            <person name="Clemente H.S."/>
            <person name="Saidi N."/>
            <person name="Cassan-Wang H."/>
            <person name="Dunand C."/>
            <person name="Hefer C.A."/>
            <person name="Bornberg-Bauer E."/>
            <person name="Kersting A.R."/>
            <person name="Vining K."/>
            <person name="Amarasinghe V."/>
            <person name="Ranik M."/>
            <person name="Naithani S."/>
            <person name="Elser J."/>
            <person name="Boyd A.E."/>
            <person name="Liston A."/>
            <person name="Spatafora J.W."/>
            <person name="Dharmwardhana P."/>
            <person name="Raja R."/>
            <person name="Sullivan C."/>
            <person name="Romanel E."/>
            <person name="Alves-Ferreira M."/>
            <person name="Kulheim C."/>
            <person name="Foley W."/>
            <person name="Carocha V."/>
            <person name="Paiva J."/>
            <person name="Kudrna D."/>
            <person name="Brommonschenkel S.H."/>
            <person name="Pasquali G."/>
            <person name="Byrne M."/>
            <person name="Rigault P."/>
            <person name="Tibbits J."/>
            <person name="Spokevicius A."/>
            <person name="Jones R.C."/>
            <person name="Steane D.A."/>
            <person name="Vaillancourt R.E."/>
            <person name="Potts B.M."/>
            <person name="Joubert F."/>
            <person name="Barry K."/>
            <person name="Pappas G.J."/>
            <person name="Strauss S.H."/>
            <person name="Jaiswal P."/>
            <person name="Grima-Pettenati J."/>
            <person name="Salse J."/>
            <person name="Van de Peer Y."/>
            <person name="Rokhsar D.S."/>
            <person name="Schmutz J."/>
        </authorList>
    </citation>
    <scope>NUCLEOTIDE SEQUENCE</scope>
    <source>
        <tissue evidence="4">Leaf extractions</tissue>
    </source>
</reference>
<dbReference type="Gramene" id="KCW45212">
    <property type="protein sequence ID" value="KCW45212"/>
    <property type="gene ID" value="EUGRSUZ_L01154"/>
</dbReference>
<keyword evidence="1" id="KW-0547">Nucleotide-binding</keyword>
<dbReference type="GO" id="GO:0005524">
    <property type="term" value="F:ATP binding"/>
    <property type="evidence" value="ECO:0007669"/>
    <property type="project" value="UniProtKB-KW"/>
</dbReference>
<dbReference type="InterPro" id="IPR013632">
    <property type="entry name" value="Rad51_C"/>
</dbReference>
<dbReference type="Gene3D" id="3.40.50.300">
    <property type="entry name" value="P-loop containing nucleotide triphosphate hydrolases"/>
    <property type="match status" value="1"/>
</dbReference>
<gene>
    <name evidence="5" type="ORF">EUGRSUZ_L01154</name>
</gene>
<dbReference type="InParanoid" id="A0A058ZTT4"/>
<keyword evidence="6" id="KW-1185">Reference proteome</keyword>
<dbReference type="PANTHER" id="PTHR22942:SF30">
    <property type="entry name" value="MEIOTIC RECOMBINATION PROTEIN DMC1_LIM15 HOMOLOG"/>
    <property type="match status" value="1"/>
</dbReference>
<dbReference type="InterPro" id="IPR020587">
    <property type="entry name" value="RecA_monomer-monomer_interface"/>
</dbReference>
<dbReference type="EMBL" id="KK198883">
    <property type="protein sequence ID" value="KCW45212.1"/>
    <property type="molecule type" value="Genomic_DNA"/>
</dbReference>
<dbReference type="AlphaFoldDB" id="A0A058ZTT4"/>
<dbReference type="PANTHER" id="PTHR22942">
    <property type="entry name" value="RECA/RAD51/RADA DNA STRAND-PAIRING FAMILY MEMBER"/>
    <property type="match status" value="1"/>
</dbReference>
<evidence type="ECO:0000313" key="6">
    <source>
        <dbReference type="Proteomes" id="UP000030711"/>
    </source>
</evidence>
<dbReference type="GO" id="GO:0008094">
    <property type="term" value="F:ATP-dependent activity, acting on DNA"/>
    <property type="evidence" value="ECO:0007669"/>
    <property type="project" value="InterPro"/>
</dbReference>
<dbReference type="PROSITE" id="PS50163">
    <property type="entry name" value="RECA_3"/>
    <property type="match status" value="1"/>
</dbReference>
<reference evidence="4" key="3">
    <citation type="submission" date="2023-04" db="EMBL/GenBank/DDBJ databases">
        <title>WGS assembly of Eucalyptus grandis.</title>
        <authorList>
            <person name="Myburg A."/>
            <person name="Grattapaglia D."/>
            <person name="Tuskan G."/>
            <person name="Hellsten U."/>
            <person name="Hayes R."/>
            <person name="Grimwood J."/>
            <person name="Jenkins J."/>
            <person name="Lindquist E."/>
            <person name="Tice H."/>
            <person name="Bauer D."/>
            <person name="Goodstein D."/>
            <person name="Dubchak I."/>
            <person name="Poliakov A."/>
            <person name="Mizrachi E."/>
            <person name="Kullan A."/>
            <person name="Hussey S."/>
            <person name="Pinard D."/>
            <person name="Van D."/>
            <person name="Singh P."/>
            <person name="Van J."/>
            <person name="Silva-Junior O."/>
            <person name="Togawa R."/>
            <person name="Pappas M."/>
            <person name="Faria D."/>
            <person name="Sansaloni C."/>
            <person name="Petroli C."/>
            <person name="Yang X."/>
            <person name="Ranjan P."/>
            <person name="Tschaplinski T."/>
            <person name="Ye C."/>
            <person name="Li T."/>
            <person name="Sterck L."/>
            <person name="Vanneste K."/>
            <person name="Murat F."/>
            <person name="Soler M."/>
            <person name="Clemente H."/>
            <person name="Saidi N."/>
            <person name="Cassan-Wang H."/>
            <person name="Dunand C."/>
            <person name="Hefer C."/>
            <person name="Bornberg-Bauer E."/>
            <person name="Kersting A."/>
            <person name="Vining K."/>
            <person name="Amarasinghe V."/>
            <person name="Ranik M."/>
            <person name="Naithani S."/>
            <person name="Elser J."/>
            <person name="Boyd A."/>
            <person name="Liston A."/>
            <person name="Spatafora J."/>
            <person name="Dharmwardhana P."/>
            <person name="Raja R."/>
            <person name="Sullivan C."/>
            <person name="Romanel E."/>
            <person name="Alves-Ferreira M."/>
            <person name="Kulheim C."/>
            <person name="Foley W."/>
            <person name="Carocha V."/>
            <person name="Paiva J."/>
            <person name="Kudrna D."/>
            <person name="Brommonschenkel S."/>
            <person name="Pasquali G."/>
            <person name="Byrne M."/>
            <person name="Rigault P."/>
            <person name="Tibbits J."/>
            <person name="Spokevicius A."/>
            <person name="Jones R."/>
            <person name="Steane D."/>
            <person name="Vaillancourt R."/>
            <person name="Potts B."/>
            <person name="Joubert F."/>
            <person name="Barry K."/>
            <person name="Pappas G."/>
            <person name="Strauss S."/>
            <person name="Jaiswal P."/>
            <person name="Grima-Pettenati J."/>
            <person name="Salse J."/>
            <person name="Van D."/>
            <person name="Rokhsar D."/>
            <person name="Schmutz J."/>
        </authorList>
    </citation>
    <scope>NUCLEOTIDE SEQUENCE</scope>
    <source>
        <tissue evidence="4">Leaf extractions</tissue>
    </source>
</reference>
<feature type="domain" description="RecA family profile 2" evidence="3">
    <location>
        <begin position="30"/>
        <end position="60"/>
    </location>
</feature>